<feature type="compositionally biased region" description="Pro residues" evidence="5">
    <location>
        <begin position="554"/>
        <end position="563"/>
    </location>
</feature>
<evidence type="ECO:0000256" key="3">
    <source>
        <dbReference type="PROSITE-ProRule" id="PRU00104"/>
    </source>
</evidence>
<keyword evidence="2 3" id="KW-0833">Ubl conjugation pathway</keyword>
<dbReference type="InterPro" id="IPR045322">
    <property type="entry name" value="HECTD1/TRIP12-like"/>
</dbReference>
<dbReference type="EMBL" id="JTDE01020833">
    <property type="protein sequence ID" value="KAF7233752.1"/>
    <property type="molecule type" value="Genomic_DNA"/>
</dbReference>
<proteinExistence type="inferred from homology"/>
<dbReference type="InterPro" id="IPR000569">
    <property type="entry name" value="HECT_dom"/>
</dbReference>
<dbReference type="GO" id="GO:0061630">
    <property type="term" value="F:ubiquitin protein ligase activity"/>
    <property type="evidence" value="ECO:0007669"/>
    <property type="project" value="UniProtKB-UniRule"/>
</dbReference>
<protein>
    <recommendedName>
        <fullName evidence="4">E3 ubiquitin-protein ligase</fullName>
        <ecNumber evidence="4">2.3.2.26</ecNumber>
    </recommendedName>
</protein>
<feature type="active site" description="Glycyl thioester intermediate" evidence="3">
    <location>
        <position position="1583"/>
    </location>
</feature>
<sequence length="1614" mass="179904">MISQDTHGKPSTNHSTGIHSEPPLLGKVVRELKDGYVSVQWLTGYTDQLFSCRCQKHQSPSVYAMGANQRFDLRIPSEEEVRLRLKLLRESHRVKQDAENPVSSSSAMYEYAANQEVSVSTPDTGVKDRHEDHNECLSNEHSLDCALVPTRQSLTSYLLPMSQNWLADALLPTFNRVLPFLFTSYSPQLMRDPPVLKPRSSGQMVTATSQPQPSSSLHVGTKQAAVSNQKDRRSVSAEKVAVDPEELLIPEARVCIGPITGPDAIDNSVKLQTSACRDHNIPRNTDSPTNGCLIMVKSRSNSACSSTAAHVPEALDLPENLLSLPRCRISGSDDEPQEVEGQTEFEYDSDDGDDEDEVNQIDEKAGMCDVQGGAQTSQTTIRMNYRPRHDDQFDAALETIGRTLELRVLANAKEAGLRTSCPLEDDETVPQAPKRAYRRKFSKFDQWERKDPICVHTIIQQCMNMCVINTPDATQSATHSSLKIPDQPGDPTASSCSQPQLDGEFSSVQPPDGLSTGIRMLGGSVSNNEPGEHPLCEMMVKTNQCADTQVLPLVPPSAAPVNPPRDLKPVPRNRPTNKPILRSRCCEEIKMETIESNLDGLIPPFETRSGTSHLPSTVSFSIPVRIPWPPAGLLPADTLATRTIGPPSRTTHVRLWLHQEQTSDAMLNPVGASSLSTLSPTSSGSTSFCSMTTTKSGTPCLVPFGPTLPEVPVDPTNTQQMSKFALDKPEVNLVHYLLRFMDYTEEFSGSGVLRPTGWQFSRMWNRTYLLDYHLESSDFLENTHEKTVTRQPTFPKTTELSHPPFADEGLLDHLLDLIGLLYEFVSYRTESLCDLRSNPMGCEWTSGGGLMEKRCDPSTSEVAHISEFGCDTFSNQQVVTVPYSVDESSFHSTRLTRKLMLYAHDVWSILANSHLLSNPDFQASDCDQDLSWVPRFIMQYKFLFPFETRLEFWRVSCLGASRAIAWLQKQAGNARVSSNQQTFVTSVPSFLQRMEASTNALRDRGGFKSFGCDFSWTPSVLVVPNKDNTRSEWCTNVYCDTARSDSTGNWFSFGVPPPSNLSVVTPGIGVGTSGAGFNQSTLTSLGRLQRHTTHVPRPQTVNISPKRETDIKTNGVEQILVNDRPYTFFSGGNDFWSTTVRLLLVHADKHQELEVEFEGEEGTGLGPTMEFYALLSAELRRHSHGLWVSEDRTDRLNQALDLTDDPNENCMSDDWDAVSLADYPEVETVNATVCRTKLPQEGTNHDTDLTDIGDDFYVNPPVGLFPAPWPAGQLPPGTELRFYVLGIAVAKCLVDQRQMDLPFSNAFLTLLCKVVGDRERYCQNESVVRSSMDWPAGVLDLVHFTEVYPERGKFVNNLICYLRERDALKNERSEYDVESADVDLQKRIFSAELRSLCIDMCFPSVTRKFGLTDFPLTEDYEPEVIKLDRPTKQSKDKEELLISSTAEAYVRRSLEFALNKGIRRQMQAFKAGFERVAPLSSLSMFTPQELGRLISGESCPDWNTTEIWANCEPAAGYNRQSKGFLLLIEGLASFDASERRKFLRFVTGCPTLPPGGLRNLHPKLKVAKKDATTCGPYPSVNTCMHYLKLPEYETVNELKQYLLAAASQPGFYLN</sequence>
<dbReference type="GO" id="GO:0000209">
    <property type="term" value="P:protein polyubiquitination"/>
    <property type="evidence" value="ECO:0007669"/>
    <property type="project" value="TreeGrafter"/>
</dbReference>
<feature type="compositionally biased region" description="Polar residues" evidence="5">
    <location>
        <begin position="200"/>
        <end position="228"/>
    </location>
</feature>
<dbReference type="EC" id="2.3.2.26" evidence="4"/>
<feature type="region of interest" description="Disordered" evidence="5">
    <location>
        <begin position="477"/>
        <end position="518"/>
    </location>
</feature>
<dbReference type="OrthoDB" id="271273at2759"/>
<keyword evidence="8" id="KW-1185">Reference proteome</keyword>
<dbReference type="PANTHER" id="PTHR45670">
    <property type="entry name" value="E3 UBIQUITIN-PROTEIN LIGASE TRIP12"/>
    <property type="match status" value="1"/>
</dbReference>
<evidence type="ECO:0000313" key="7">
    <source>
        <dbReference type="EMBL" id="KAF7233752.1"/>
    </source>
</evidence>
<comment type="function">
    <text evidence="4">E3 ubiquitin-protein ligase which accepts ubiquitin from an E2 ubiquitin-conjugating enzyme in the form of a thioester and then directly transfers the ubiquitin to targeted substrates.</text>
</comment>
<reference evidence="7" key="1">
    <citation type="submission" date="2019-07" db="EMBL/GenBank/DDBJ databases">
        <title>Annotation for the trematode Paragonimus miyazaki's.</title>
        <authorList>
            <person name="Choi Y.-J."/>
        </authorList>
    </citation>
    <scope>NUCLEOTIDE SEQUENCE</scope>
    <source>
        <strain evidence="7">Japan</strain>
    </source>
</reference>
<evidence type="ECO:0000256" key="5">
    <source>
        <dbReference type="SAM" id="MobiDB-lite"/>
    </source>
</evidence>
<dbReference type="Proteomes" id="UP000822476">
    <property type="component" value="Unassembled WGS sequence"/>
</dbReference>
<feature type="compositionally biased region" description="Basic and acidic residues" evidence="5">
    <location>
        <begin position="229"/>
        <end position="238"/>
    </location>
</feature>
<comment type="similarity">
    <text evidence="4">Belongs to the UPL family. K-HECT subfamily.</text>
</comment>
<keyword evidence="1 4" id="KW-0808">Transferase</keyword>
<gene>
    <name evidence="7" type="ORF">EG68_05759</name>
</gene>
<dbReference type="PANTHER" id="PTHR45670:SF1">
    <property type="entry name" value="E3 UBIQUITIN-PROTEIN LIGASE HECTD1"/>
    <property type="match status" value="1"/>
</dbReference>
<dbReference type="Gene3D" id="3.30.2410.10">
    <property type="entry name" value="Hect, E3 ligase catalytic domain"/>
    <property type="match status" value="1"/>
</dbReference>
<dbReference type="SUPFAM" id="SSF56204">
    <property type="entry name" value="Hect, E3 ligase catalytic domain"/>
    <property type="match status" value="1"/>
</dbReference>
<evidence type="ECO:0000313" key="8">
    <source>
        <dbReference type="Proteomes" id="UP000822476"/>
    </source>
</evidence>
<evidence type="ECO:0000256" key="1">
    <source>
        <dbReference type="ARBA" id="ARBA00022679"/>
    </source>
</evidence>
<dbReference type="Pfam" id="PF00632">
    <property type="entry name" value="HECT"/>
    <property type="match status" value="1"/>
</dbReference>
<feature type="domain" description="HECT" evidence="6">
    <location>
        <begin position="1447"/>
        <end position="1614"/>
    </location>
</feature>
<feature type="region of interest" description="Disordered" evidence="5">
    <location>
        <begin position="1"/>
        <end position="22"/>
    </location>
</feature>
<feature type="compositionally biased region" description="Polar residues" evidence="5">
    <location>
        <begin position="1"/>
        <end position="18"/>
    </location>
</feature>
<comment type="pathway">
    <text evidence="4">Protein modification; protein ubiquitination.</text>
</comment>
<feature type="region of interest" description="Disordered" evidence="5">
    <location>
        <begin position="330"/>
        <end position="355"/>
    </location>
</feature>
<feature type="region of interest" description="Disordered" evidence="5">
    <location>
        <begin position="197"/>
        <end position="238"/>
    </location>
</feature>
<dbReference type="GO" id="GO:0016607">
    <property type="term" value="C:nuclear speck"/>
    <property type="evidence" value="ECO:0007669"/>
    <property type="project" value="TreeGrafter"/>
</dbReference>
<dbReference type="SMART" id="SM00119">
    <property type="entry name" value="HECTc"/>
    <property type="match status" value="1"/>
</dbReference>
<evidence type="ECO:0000259" key="6">
    <source>
        <dbReference type="PROSITE" id="PS50237"/>
    </source>
</evidence>
<dbReference type="Gene3D" id="3.90.1750.10">
    <property type="entry name" value="Hect, E3 ligase catalytic domains"/>
    <property type="match status" value="2"/>
</dbReference>
<feature type="compositionally biased region" description="Acidic residues" evidence="5">
    <location>
        <begin position="332"/>
        <end position="355"/>
    </location>
</feature>
<feature type="region of interest" description="Disordered" evidence="5">
    <location>
        <begin position="554"/>
        <end position="578"/>
    </location>
</feature>
<name>A0A8S9YBY9_9TREM</name>
<comment type="caution">
    <text evidence="7">The sequence shown here is derived from an EMBL/GenBank/DDBJ whole genome shotgun (WGS) entry which is preliminary data.</text>
</comment>
<evidence type="ECO:0000256" key="2">
    <source>
        <dbReference type="ARBA" id="ARBA00022786"/>
    </source>
</evidence>
<dbReference type="PROSITE" id="PS50237">
    <property type="entry name" value="HECT"/>
    <property type="match status" value="1"/>
</dbReference>
<organism evidence="7 8">
    <name type="scientific">Paragonimus skrjabini miyazakii</name>
    <dbReference type="NCBI Taxonomy" id="59628"/>
    <lineage>
        <taxon>Eukaryota</taxon>
        <taxon>Metazoa</taxon>
        <taxon>Spiralia</taxon>
        <taxon>Lophotrochozoa</taxon>
        <taxon>Platyhelminthes</taxon>
        <taxon>Trematoda</taxon>
        <taxon>Digenea</taxon>
        <taxon>Plagiorchiida</taxon>
        <taxon>Troglotremata</taxon>
        <taxon>Troglotrematidae</taxon>
        <taxon>Paragonimus</taxon>
    </lineage>
</organism>
<accession>A0A8S9YBY9</accession>
<comment type="catalytic activity">
    <reaction evidence="4">
        <text>S-ubiquitinyl-[E2 ubiquitin-conjugating enzyme]-L-cysteine + [acceptor protein]-L-lysine = [E2 ubiquitin-conjugating enzyme]-L-cysteine + N(6)-ubiquitinyl-[acceptor protein]-L-lysine.</text>
        <dbReference type="EC" id="2.3.2.26"/>
    </reaction>
</comment>
<evidence type="ECO:0000256" key="4">
    <source>
        <dbReference type="RuleBase" id="RU369009"/>
    </source>
</evidence>
<dbReference type="Gene3D" id="3.30.2160.10">
    <property type="entry name" value="Hect, E3 ligase catalytic domain"/>
    <property type="match status" value="1"/>
</dbReference>
<dbReference type="GO" id="GO:0043161">
    <property type="term" value="P:proteasome-mediated ubiquitin-dependent protein catabolic process"/>
    <property type="evidence" value="ECO:0007669"/>
    <property type="project" value="TreeGrafter"/>
</dbReference>
<dbReference type="InterPro" id="IPR035983">
    <property type="entry name" value="Hect_E3_ubiquitin_ligase"/>
</dbReference>